<evidence type="ECO:0000259" key="11">
    <source>
        <dbReference type="PROSITE" id="PS50114"/>
    </source>
</evidence>
<feature type="region of interest" description="Disordered" evidence="10">
    <location>
        <begin position="1"/>
        <end position="27"/>
    </location>
</feature>
<reference evidence="12" key="1">
    <citation type="submission" date="2022-02" db="EMBL/GenBank/DDBJ databases">
        <authorList>
            <person name="Henning P.M."/>
            <person name="McCubbin A.G."/>
            <person name="Shore J.S."/>
        </authorList>
    </citation>
    <scope>NUCLEOTIDE SEQUENCE</scope>
    <source>
        <strain evidence="12">F60SS</strain>
        <tissue evidence="12">Leaves</tissue>
    </source>
</reference>
<dbReference type="PANTHER" id="PTHR47172">
    <property type="entry name" value="OS01G0976800 PROTEIN"/>
    <property type="match status" value="1"/>
</dbReference>
<sequence>MDLITKGSGSDDNSSSSSGSSVSSPSKCEEVKRKCINCQTTKTPCWRSGPAGPRTLCNACGIRNRKRMRAVLAADKGGAEKRKKKIVKSSSGTKLGMQFKMGLMGIGGDILLQGGGWKRKLGEEEQAAMLLMALSCGSVYA</sequence>
<feature type="domain" description="GATA-type" evidence="11">
    <location>
        <begin position="29"/>
        <end position="65"/>
    </location>
</feature>
<keyword evidence="13" id="KW-1185">Reference proteome</keyword>
<evidence type="ECO:0000256" key="4">
    <source>
        <dbReference type="ARBA" id="ARBA00023015"/>
    </source>
</evidence>
<dbReference type="EMBL" id="JAKUCV010003387">
    <property type="protein sequence ID" value="KAJ4839177.1"/>
    <property type="molecule type" value="Genomic_DNA"/>
</dbReference>
<name>A0A9Q0JFG5_9ROSI</name>
<protein>
    <recommendedName>
        <fullName evidence="11">GATA-type domain-containing protein</fullName>
    </recommendedName>
</protein>
<evidence type="ECO:0000256" key="9">
    <source>
        <dbReference type="PROSITE-ProRule" id="PRU00094"/>
    </source>
</evidence>
<dbReference type="GO" id="GO:0043565">
    <property type="term" value="F:sequence-specific DNA binding"/>
    <property type="evidence" value="ECO:0007669"/>
    <property type="project" value="InterPro"/>
</dbReference>
<evidence type="ECO:0000256" key="10">
    <source>
        <dbReference type="SAM" id="MobiDB-lite"/>
    </source>
</evidence>
<keyword evidence="2 9" id="KW-0863">Zinc-finger</keyword>
<dbReference type="PROSITE" id="PS50114">
    <property type="entry name" value="GATA_ZN_FINGER_2"/>
    <property type="match status" value="1"/>
</dbReference>
<comment type="similarity">
    <text evidence="7">Belongs to the type IV zinc-finger family. Class B subfamily.</text>
</comment>
<dbReference type="PROSITE" id="PS00344">
    <property type="entry name" value="GATA_ZN_FINGER_1"/>
    <property type="match status" value="1"/>
</dbReference>
<dbReference type="OrthoDB" id="2162994at2759"/>
<dbReference type="GO" id="GO:0008270">
    <property type="term" value="F:zinc ion binding"/>
    <property type="evidence" value="ECO:0007669"/>
    <property type="project" value="UniProtKB-KW"/>
</dbReference>
<dbReference type="PANTHER" id="PTHR47172:SF6">
    <property type="entry name" value="GATA-TYPE DOMAIN-CONTAINING PROTEIN"/>
    <property type="match status" value="1"/>
</dbReference>
<accession>A0A9Q0JFG5</accession>
<dbReference type="Proteomes" id="UP001141552">
    <property type="component" value="Unassembled WGS sequence"/>
</dbReference>
<dbReference type="CDD" id="cd00202">
    <property type="entry name" value="ZnF_GATA"/>
    <property type="match status" value="1"/>
</dbReference>
<keyword evidence="3" id="KW-0862">Zinc</keyword>
<dbReference type="InterPro" id="IPR013088">
    <property type="entry name" value="Znf_NHR/GATA"/>
</dbReference>
<proteinExistence type="inferred from homology"/>
<dbReference type="GO" id="GO:0006355">
    <property type="term" value="P:regulation of DNA-templated transcription"/>
    <property type="evidence" value="ECO:0007669"/>
    <property type="project" value="InterPro"/>
</dbReference>
<reference evidence="12" key="2">
    <citation type="journal article" date="2023" name="Plants (Basel)">
        <title>Annotation of the Turnera subulata (Passifloraceae) Draft Genome Reveals the S-Locus Evolved after the Divergence of Turneroideae from Passifloroideae in a Stepwise Manner.</title>
        <authorList>
            <person name="Henning P.M."/>
            <person name="Roalson E.H."/>
            <person name="Mir W."/>
            <person name="McCubbin A.G."/>
            <person name="Shore J.S."/>
        </authorList>
    </citation>
    <scope>NUCLEOTIDE SEQUENCE</scope>
    <source>
        <strain evidence="12">F60SS</strain>
    </source>
</reference>
<comment type="function">
    <text evidence="8">Transcriptional regulator that specifically binds 5'-GATA-3' or 5'-GAT-3' motifs within gene promoters.</text>
</comment>
<keyword evidence="5" id="KW-0238">DNA-binding</keyword>
<evidence type="ECO:0000256" key="3">
    <source>
        <dbReference type="ARBA" id="ARBA00022833"/>
    </source>
</evidence>
<evidence type="ECO:0000313" key="13">
    <source>
        <dbReference type="Proteomes" id="UP001141552"/>
    </source>
</evidence>
<dbReference type="AlphaFoldDB" id="A0A9Q0JFG5"/>
<evidence type="ECO:0000256" key="1">
    <source>
        <dbReference type="ARBA" id="ARBA00022723"/>
    </source>
</evidence>
<gene>
    <name evidence="12" type="ORF">Tsubulata_032051</name>
</gene>
<evidence type="ECO:0000256" key="2">
    <source>
        <dbReference type="ARBA" id="ARBA00022771"/>
    </source>
</evidence>
<dbReference type="SMART" id="SM00401">
    <property type="entry name" value="ZnF_GATA"/>
    <property type="match status" value="1"/>
</dbReference>
<evidence type="ECO:0000256" key="5">
    <source>
        <dbReference type="ARBA" id="ARBA00023125"/>
    </source>
</evidence>
<evidence type="ECO:0000256" key="7">
    <source>
        <dbReference type="ARBA" id="ARBA00024019"/>
    </source>
</evidence>
<organism evidence="12 13">
    <name type="scientific">Turnera subulata</name>
    <dbReference type="NCBI Taxonomy" id="218843"/>
    <lineage>
        <taxon>Eukaryota</taxon>
        <taxon>Viridiplantae</taxon>
        <taxon>Streptophyta</taxon>
        <taxon>Embryophyta</taxon>
        <taxon>Tracheophyta</taxon>
        <taxon>Spermatophyta</taxon>
        <taxon>Magnoliopsida</taxon>
        <taxon>eudicotyledons</taxon>
        <taxon>Gunneridae</taxon>
        <taxon>Pentapetalae</taxon>
        <taxon>rosids</taxon>
        <taxon>fabids</taxon>
        <taxon>Malpighiales</taxon>
        <taxon>Passifloraceae</taxon>
        <taxon>Turnera</taxon>
    </lineage>
</organism>
<evidence type="ECO:0000256" key="6">
    <source>
        <dbReference type="ARBA" id="ARBA00023163"/>
    </source>
</evidence>
<dbReference type="InterPro" id="IPR000679">
    <property type="entry name" value="Znf_GATA"/>
</dbReference>
<keyword evidence="1" id="KW-0479">Metal-binding</keyword>
<keyword evidence="4" id="KW-0805">Transcription regulation</keyword>
<evidence type="ECO:0000256" key="8">
    <source>
        <dbReference type="ARBA" id="ARBA00037539"/>
    </source>
</evidence>
<comment type="caution">
    <text evidence="12">The sequence shown here is derived from an EMBL/GenBank/DDBJ whole genome shotgun (WGS) entry which is preliminary data.</text>
</comment>
<feature type="compositionally biased region" description="Low complexity" evidence="10">
    <location>
        <begin position="7"/>
        <end position="26"/>
    </location>
</feature>
<evidence type="ECO:0000313" key="12">
    <source>
        <dbReference type="EMBL" id="KAJ4839177.1"/>
    </source>
</evidence>
<dbReference type="Pfam" id="PF00320">
    <property type="entry name" value="GATA"/>
    <property type="match status" value="1"/>
</dbReference>
<dbReference type="SUPFAM" id="SSF57716">
    <property type="entry name" value="Glucocorticoid receptor-like (DNA-binding domain)"/>
    <property type="match status" value="1"/>
</dbReference>
<keyword evidence="6" id="KW-0804">Transcription</keyword>
<dbReference type="Gene3D" id="3.30.50.10">
    <property type="entry name" value="Erythroid Transcription Factor GATA-1, subunit A"/>
    <property type="match status" value="1"/>
</dbReference>